<organism evidence="2 3">
    <name type="scientific">Desulfomonile tiedjei</name>
    <dbReference type="NCBI Taxonomy" id="2358"/>
    <lineage>
        <taxon>Bacteria</taxon>
        <taxon>Pseudomonadati</taxon>
        <taxon>Thermodesulfobacteriota</taxon>
        <taxon>Desulfomonilia</taxon>
        <taxon>Desulfomonilales</taxon>
        <taxon>Desulfomonilaceae</taxon>
        <taxon>Desulfomonile</taxon>
    </lineage>
</organism>
<name>A0A9D6YZB9_9BACT</name>
<sequence>MKRRRKTSLLFLFLSAICLSGGCGGKLATTGWATVADITPQGAMLLQYQDGKAAWKVINPDNPRQQTAIASKNLRKPARFVETKKGSTLTFPSGDTINYREIPEKIGR</sequence>
<comment type="caution">
    <text evidence="2">The sequence shown here is derived from an EMBL/GenBank/DDBJ whole genome shotgun (WGS) entry which is preliminary data.</text>
</comment>
<dbReference type="PROSITE" id="PS51257">
    <property type="entry name" value="PROKAR_LIPOPROTEIN"/>
    <property type="match status" value="1"/>
</dbReference>
<gene>
    <name evidence="2" type="ORF">HY912_04095</name>
</gene>
<reference evidence="2" key="1">
    <citation type="submission" date="2020-07" db="EMBL/GenBank/DDBJ databases">
        <title>Huge and variable diversity of episymbiotic CPR bacteria and DPANN archaea in groundwater ecosystems.</title>
        <authorList>
            <person name="He C.Y."/>
            <person name="Keren R."/>
            <person name="Whittaker M."/>
            <person name="Farag I.F."/>
            <person name="Doudna J."/>
            <person name="Cate J.H.D."/>
            <person name="Banfield J.F."/>
        </authorList>
    </citation>
    <scope>NUCLEOTIDE SEQUENCE</scope>
    <source>
        <strain evidence="2">NC_groundwater_1664_Pr3_B-0.1um_52_9</strain>
    </source>
</reference>
<evidence type="ECO:0000313" key="2">
    <source>
        <dbReference type="EMBL" id="MBI5248653.1"/>
    </source>
</evidence>
<keyword evidence="1" id="KW-0732">Signal</keyword>
<protein>
    <submittedName>
        <fullName evidence="2">Uncharacterized protein</fullName>
    </submittedName>
</protein>
<accession>A0A9D6YZB9</accession>
<evidence type="ECO:0000313" key="3">
    <source>
        <dbReference type="Proteomes" id="UP000807825"/>
    </source>
</evidence>
<feature type="chain" id="PRO_5038406131" evidence="1">
    <location>
        <begin position="22"/>
        <end position="108"/>
    </location>
</feature>
<dbReference type="Proteomes" id="UP000807825">
    <property type="component" value="Unassembled WGS sequence"/>
</dbReference>
<feature type="signal peptide" evidence="1">
    <location>
        <begin position="1"/>
        <end position="21"/>
    </location>
</feature>
<proteinExistence type="predicted"/>
<dbReference type="AlphaFoldDB" id="A0A9D6YZB9"/>
<evidence type="ECO:0000256" key="1">
    <source>
        <dbReference type="SAM" id="SignalP"/>
    </source>
</evidence>
<dbReference type="EMBL" id="JACRDE010000122">
    <property type="protein sequence ID" value="MBI5248653.1"/>
    <property type="molecule type" value="Genomic_DNA"/>
</dbReference>